<dbReference type="InterPro" id="IPR000836">
    <property type="entry name" value="PRTase_dom"/>
</dbReference>
<dbReference type="Proteomes" id="UP000005551">
    <property type="component" value="Unassembled WGS sequence"/>
</dbReference>
<feature type="domain" description="Phosphoribosyltransferase" evidence="1">
    <location>
        <begin position="45"/>
        <end position="192"/>
    </location>
</feature>
<dbReference type="Gene3D" id="3.40.50.2020">
    <property type="match status" value="1"/>
</dbReference>
<dbReference type="GO" id="GO:0016757">
    <property type="term" value="F:glycosyltransferase activity"/>
    <property type="evidence" value="ECO:0007669"/>
    <property type="project" value="UniProtKB-KW"/>
</dbReference>
<dbReference type="AlphaFoldDB" id="I5BZ62"/>
<comment type="caution">
    <text evidence="2">The sequence shown here is derived from an EMBL/GenBank/DDBJ whole genome shotgun (WGS) entry which is preliminary data.</text>
</comment>
<accession>I5BZ62</accession>
<organism evidence="2 3">
    <name type="scientific">Nitritalea halalkaliphila LW7</name>
    <dbReference type="NCBI Taxonomy" id="1189621"/>
    <lineage>
        <taxon>Bacteria</taxon>
        <taxon>Pseudomonadati</taxon>
        <taxon>Bacteroidota</taxon>
        <taxon>Cytophagia</taxon>
        <taxon>Cytophagales</taxon>
        <taxon>Cyclobacteriaceae</taxon>
        <taxon>Nitritalea</taxon>
    </lineage>
</organism>
<evidence type="ECO:0000313" key="3">
    <source>
        <dbReference type="Proteomes" id="UP000005551"/>
    </source>
</evidence>
<gene>
    <name evidence="2" type="ORF">A3SI_14799</name>
</gene>
<name>I5BZ62_9BACT</name>
<sequence length="204" mass="23255">MAQGQRNLKKGRKRRLFCLFALISAFHDVIFTSKYENMQVHQTLVLTHRQIEQKIRRMAYEIYERNIEERQLLLAGISGMGFRLANLLAEELRQHFSLEVEVSELRLDKAARTQGDISISSFSVAADSVCILVDDVLNTGRTLAFAMKPFLGVPLKKLELAVLVNRRHRCYPVSPDYTGLALATTLNEHIHVDLSGPDYAVYLH</sequence>
<dbReference type="Pfam" id="PF00156">
    <property type="entry name" value="Pribosyltran"/>
    <property type="match status" value="1"/>
</dbReference>
<proteinExistence type="predicted"/>
<protein>
    <submittedName>
        <fullName evidence="2">Phosphoribosyltransferase</fullName>
    </submittedName>
</protein>
<dbReference type="PANTHER" id="PTHR11608:SF0">
    <property type="entry name" value="BIFUNCTIONAL PROTEIN PYRR"/>
    <property type="match status" value="1"/>
</dbReference>
<keyword evidence="2" id="KW-0808">Transferase</keyword>
<dbReference type="SUPFAM" id="SSF53271">
    <property type="entry name" value="PRTase-like"/>
    <property type="match status" value="1"/>
</dbReference>
<dbReference type="STRING" id="1189621.A3SI_14799"/>
<dbReference type="InterPro" id="IPR029057">
    <property type="entry name" value="PRTase-like"/>
</dbReference>
<reference evidence="2 3" key="1">
    <citation type="submission" date="2012-05" db="EMBL/GenBank/DDBJ databases">
        <title>Genome sequence of Nitritalea halalkaliphila LW7.</title>
        <authorList>
            <person name="Jangir P.K."/>
            <person name="Singh A."/>
            <person name="Shivaji S."/>
            <person name="Sharma R."/>
        </authorList>
    </citation>
    <scope>NUCLEOTIDE SEQUENCE [LARGE SCALE GENOMIC DNA]</scope>
    <source>
        <strain evidence="2 3">LW7</strain>
    </source>
</reference>
<dbReference type="EMBL" id="AJYA01000037">
    <property type="protein sequence ID" value="EIM74864.1"/>
    <property type="molecule type" value="Genomic_DNA"/>
</dbReference>
<dbReference type="PANTHER" id="PTHR11608">
    <property type="entry name" value="BIFUNCTIONAL PROTEIN PYRR"/>
    <property type="match status" value="1"/>
</dbReference>
<evidence type="ECO:0000259" key="1">
    <source>
        <dbReference type="Pfam" id="PF00156"/>
    </source>
</evidence>
<keyword evidence="2" id="KW-0328">Glycosyltransferase</keyword>
<evidence type="ECO:0000313" key="2">
    <source>
        <dbReference type="EMBL" id="EIM74864.1"/>
    </source>
</evidence>
<keyword evidence="3" id="KW-1185">Reference proteome</keyword>
<dbReference type="CDD" id="cd06223">
    <property type="entry name" value="PRTases_typeI"/>
    <property type="match status" value="1"/>
</dbReference>
<dbReference type="InterPro" id="IPR050137">
    <property type="entry name" value="PyrR_bifunctional"/>
</dbReference>